<dbReference type="Pfam" id="PF00005">
    <property type="entry name" value="ABC_tran"/>
    <property type="match status" value="1"/>
</dbReference>
<dbReference type="InterPro" id="IPR027417">
    <property type="entry name" value="P-loop_NTPase"/>
</dbReference>
<dbReference type="Proteomes" id="UP000019184">
    <property type="component" value="Unassembled WGS sequence"/>
</dbReference>
<dbReference type="GO" id="GO:0055052">
    <property type="term" value="C:ATP-binding cassette (ABC) transporter complex, substrate-binding subunit-containing"/>
    <property type="evidence" value="ECO:0007669"/>
    <property type="project" value="TreeGrafter"/>
</dbReference>
<dbReference type="GO" id="GO:0005524">
    <property type="term" value="F:ATP binding"/>
    <property type="evidence" value="ECO:0007669"/>
    <property type="project" value="UniProtKB-KW"/>
</dbReference>
<evidence type="ECO:0000256" key="4">
    <source>
        <dbReference type="ARBA" id="ARBA00022840"/>
    </source>
</evidence>
<dbReference type="EMBL" id="CBTK010000212">
    <property type="protein sequence ID" value="CDH45782.1"/>
    <property type="molecule type" value="Genomic_DNA"/>
</dbReference>
<feature type="domain" description="ABC transporter" evidence="7">
    <location>
        <begin position="7"/>
        <end position="238"/>
    </location>
</feature>
<dbReference type="InterPro" id="IPR047641">
    <property type="entry name" value="ABC_transpr_MalK/UgpC-like"/>
</dbReference>
<keyword evidence="2" id="KW-1003">Cell membrane</keyword>
<dbReference type="PANTHER" id="PTHR43875:SF15">
    <property type="entry name" value="TREHALOSE IMPORT ATP-BINDING PROTEIN SUGC"/>
    <property type="match status" value="1"/>
</dbReference>
<dbReference type="InterPro" id="IPR008995">
    <property type="entry name" value="Mo/tungstate-bd_C_term_dom"/>
</dbReference>
<dbReference type="GO" id="GO:0008643">
    <property type="term" value="P:carbohydrate transport"/>
    <property type="evidence" value="ECO:0007669"/>
    <property type="project" value="InterPro"/>
</dbReference>
<keyword evidence="4 8" id="KW-0067">ATP-binding</keyword>
<comment type="caution">
    <text evidence="8">The sequence shown here is derived from an EMBL/GenBank/DDBJ whole genome shotgun (WGS) entry which is preliminary data.</text>
</comment>
<dbReference type="SUPFAM" id="SSF52540">
    <property type="entry name" value="P-loop containing nucleoside triphosphate hydrolases"/>
    <property type="match status" value="1"/>
</dbReference>
<keyword evidence="5" id="KW-1278">Translocase</keyword>
<dbReference type="PROSITE" id="PS00211">
    <property type="entry name" value="ABC_TRANSPORTER_1"/>
    <property type="match status" value="1"/>
</dbReference>
<dbReference type="Gene3D" id="3.40.50.300">
    <property type="entry name" value="P-loop containing nucleotide triphosphate hydrolases"/>
    <property type="match status" value="1"/>
</dbReference>
<evidence type="ECO:0000256" key="5">
    <source>
        <dbReference type="ARBA" id="ARBA00022967"/>
    </source>
</evidence>
<evidence type="ECO:0000256" key="2">
    <source>
        <dbReference type="ARBA" id="ARBA00022475"/>
    </source>
</evidence>
<sequence length="377" mass="40953">MADMASIAFEQIDKIYPGGTQALFALSLSVADGELVALVGPSGCGKSTLLRLLAGLDQATRGGLWINGELINHLPPQQRNVAMVFQDYALYPHMTVRGNLEFPLKMRKLPRTEIARQVAWAAELLSLGALLDRFPKQLSGGQRQRVAMGRALVRQPAAFLMDEPLSNLDSRLRVQIRSELSELLDRLGATTLYVTHDQSEAMTLGDRVAVMDQGRLQQIAPPQALYERPANTFVAGFIGNPPMNLFPVRVTSAGDGGQLRLGEQTMPLPAPMADRQWDGLLTAGLRPEHLHLANAEAHNGLHAKVSATEYLGHETLLYARMSGMDAPGSTLVTRLPGIQIFHPGDTVRLSLDPMQLHFFGGDGAALDHGNADTCSCR</sequence>
<dbReference type="InterPro" id="IPR003439">
    <property type="entry name" value="ABC_transporter-like_ATP-bd"/>
</dbReference>
<evidence type="ECO:0000313" key="8">
    <source>
        <dbReference type="EMBL" id="CDH45782.1"/>
    </source>
</evidence>
<dbReference type="SUPFAM" id="SSF50331">
    <property type="entry name" value="MOP-like"/>
    <property type="match status" value="1"/>
</dbReference>
<keyword evidence="8" id="KW-0378">Hydrolase</keyword>
<dbReference type="EC" id="3.6.3.20" evidence="8"/>
<dbReference type="FunFam" id="3.40.50.300:FF:000042">
    <property type="entry name" value="Maltose/maltodextrin ABC transporter, ATP-binding protein"/>
    <property type="match status" value="1"/>
</dbReference>
<dbReference type="Gene3D" id="2.40.50.140">
    <property type="entry name" value="Nucleic acid-binding proteins"/>
    <property type="match status" value="1"/>
</dbReference>
<dbReference type="SMART" id="SM00382">
    <property type="entry name" value="AAA"/>
    <property type="match status" value="1"/>
</dbReference>
<keyword evidence="9" id="KW-1185">Reference proteome</keyword>
<evidence type="ECO:0000313" key="9">
    <source>
        <dbReference type="Proteomes" id="UP000019184"/>
    </source>
</evidence>
<keyword evidence="3" id="KW-0547">Nucleotide-binding</keyword>
<accession>A0A7U7GCK8</accession>
<dbReference type="CDD" id="cd03301">
    <property type="entry name" value="ABC_MalK_N"/>
    <property type="match status" value="1"/>
</dbReference>
<organism evidence="8 9">
    <name type="scientific">Candidatus Contendobacter odensis Run_B_J11</name>
    <dbReference type="NCBI Taxonomy" id="1400861"/>
    <lineage>
        <taxon>Bacteria</taxon>
        <taxon>Pseudomonadati</taxon>
        <taxon>Pseudomonadota</taxon>
        <taxon>Gammaproteobacteria</taxon>
        <taxon>Candidatus Competibacteraceae</taxon>
        <taxon>Candidatus Contendibacter</taxon>
    </lineage>
</organism>
<proteinExistence type="predicted"/>
<dbReference type="PROSITE" id="PS50893">
    <property type="entry name" value="ABC_TRANSPORTER_2"/>
    <property type="match status" value="1"/>
</dbReference>
<dbReference type="InterPro" id="IPR012340">
    <property type="entry name" value="NA-bd_OB-fold"/>
</dbReference>
<keyword evidence="1" id="KW-0813">Transport</keyword>
<evidence type="ECO:0000256" key="6">
    <source>
        <dbReference type="ARBA" id="ARBA00023136"/>
    </source>
</evidence>
<dbReference type="PANTHER" id="PTHR43875">
    <property type="entry name" value="MALTODEXTRIN IMPORT ATP-BINDING PROTEIN MSMX"/>
    <property type="match status" value="1"/>
</dbReference>
<dbReference type="Pfam" id="PF08402">
    <property type="entry name" value="TOBE_2"/>
    <property type="match status" value="1"/>
</dbReference>
<evidence type="ECO:0000259" key="7">
    <source>
        <dbReference type="PROSITE" id="PS50893"/>
    </source>
</evidence>
<evidence type="ECO:0000256" key="1">
    <source>
        <dbReference type="ARBA" id="ARBA00022448"/>
    </source>
</evidence>
<dbReference type="AlphaFoldDB" id="A0A7U7GCK8"/>
<dbReference type="GO" id="GO:0016887">
    <property type="term" value="F:ATP hydrolysis activity"/>
    <property type="evidence" value="ECO:0007669"/>
    <property type="project" value="InterPro"/>
</dbReference>
<reference evidence="8 9" key="1">
    <citation type="journal article" date="2014" name="ISME J.">
        <title>Candidatus Competibacter-lineage genomes retrieved from metagenomes reveal functional metabolic diversity.</title>
        <authorList>
            <person name="McIlroy S.J."/>
            <person name="Albertsen M."/>
            <person name="Andresen E.K."/>
            <person name="Saunders A.M."/>
            <person name="Kristiansen R."/>
            <person name="Stokholm-Bjerregaard M."/>
            <person name="Nielsen K.L."/>
            <person name="Nielsen P.H."/>
        </authorList>
    </citation>
    <scope>NUCLEOTIDE SEQUENCE [LARGE SCALE GENOMIC DNA]</scope>
    <source>
        <strain evidence="8 9">Run_B_J11</strain>
    </source>
</reference>
<dbReference type="GO" id="GO:0140359">
    <property type="term" value="F:ABC-type transporter activity"/>
    <property type="evidence" value="ECO:0007669"/>
    <property type="project" value="InterPro"/>
</dbReference>
<gene>
    <name evidence="8" type="primary">ugpC</name>
    <name evidence="8" type="ORF">BN874_290023</name>
</gene>
<evidence type="ECO:0000256" key="3">
    <source>
        <dbReference type="ARBA" id="ARBA00022741"/>
    </source>
</evidence>
<name>A0A7U7GCK8_9GAMM</name>
<dbReference type="InterPro" id="IPR017871">
    <property type="entry name" value="ABC_transporter-like_CS"/>
</dbReference>
<dbReference type="InterPro" id="IPR013611">
    <property type="entry name" value="Transp-assoc_OB_typ2"/>
</dbReference>
<dbReference type="InterPro" id="IPR003593">
    <property type="entry name" value="AAA+_ATPase"/>
</dbReference>
<dbReference type="Gene3D" id="2.40.50.100">
    <property type="match status" value="1"/>
</dbReference>
<keyword evidence="6" id="KW-0472">Membrane</keyword>
<protein>
    <submittedName>
        <fullName evidence="8">Sn-glycerol-3-phosphate import ATP-binding protein UgpC</fullName>
        <ecNumber evidence="8">3.6.3.20</ecNumber>
    </submittedName>
</protein>
<dbReference type="InterPro" id="IPR015855">
    <property type="entry name" value="ABC_transpr_MalK-like"/>
</dbReference>